<dbReference type="InterPro" id="IPR053172">
    <property type="entry name" value="Tn903_transposase"/>
</dbReference>
<accession>C5BBE6</accession>
<dbReference type="HOGENOM" id="CLU_062982_5_2_6"/>
<evidence type="ECO:0000259" key="1">
    <source>
        <dbReference type="Pfam" id="PF01609"/>
    </source>
</evidence>
<evidence type="ECO:0000313" key="3">
    <source>
        <dbReference type="Proteomes" id="UP000001485"/>
    </source>
</evidence>
<dbReference type="GO" id="GO:0003677">
    <property type="term" value="F:DNA binding"/>
    <property type="evidence" value="ECO:0007669"/>
    <property type="project" value="InterPro"/>
</dbReference>
<dbReference type="OrthoDB" id="6382212at2"/>
<dbReference type="InterPro" id="IPR002559">
    <property type="entry name" value="Transposase_11"/>
</dbReference>
<dbReference type="GO" id="GO:0006313">
    <property type="term" value="P:DNA transposition"/>
    <property type="evidence" value="ECO:0007669"/>
    <property type="project" value="InterPro"/>
</dbReference>
<dbReference type="AlphaFoldDB" id="C5BBE6"/>
<dbReference type="EMBL" id="CP001600">
    <property type="protein sequence ID" value="ACR68181.1"/>
    <property type="molecule type" value="Genomic_DNA"/>
</dbReference>
<dbReference type="KEGG" id="eic:NT01EI_0968"/>
<proteinExistence type="predicted"/>
<evidence type="ECO:0000313" key="2">
    <source>
        <dbReference type="EMBL" id="ACR68181.1"/>
    </source>
</evidence>
<dbReference type="GO" id="GO:0004803">
    <property type="term" value="F:transposase activity"/>
    <property type="evidence" value="ECO:0007669"/>
    <property type="project" value="InterPro"/>
</dbReference>
<feature type="domain" description="Transposase IS4-like" evidence="1">
    <location>
        <begin position="3"/>
        <end position="92"/>
    </location>
</feature>
<reference evidence="2 3" key="2">
    <citation type="journal article" date="2012" name="J. Bacteriol.">
        <title>Genome Sequence of Edwardsiella ictaluri 93-146, a Strain Associated with a Natural Channel Catfish Outbreak of Enteric Septicemia of Catfish.</title>
        <authorList>
            <person name="Williams M.L."/>
            <person name="Gillaspy A.F."/>
            <person name="Dyer D.W."/>
            <person name="Thune R.L."/>
            <person name="Waldbieser G.C."/>
            <person name="Schuster S.C."/>
            <person name="Gipson J."/>
            <person name="Zaitshik J."/>
            <person name="Landry C."/>
            <person name="Banes M.M."/>
            <person name="Lawrence M.L."/>
        </authorList>
    </citation>
    <scope>NUCLEOTIDE SEQUENCE [LARGE SCALE GENOMIC DNA]</scope>
    <source>
        <strain evidence="2 3">93-146</strain>
    </source>
</reference>
<dbReference type="Pfam" id="PF01609">
    <property type="entry name" value="DDE_Tnp_1"/>
    <property type="match status" value="1"/>
</dbReference>
<organism evidence="2 3">
    <name type="scientific">Edwardsiella ictaluri (strain 93-146)</name>
    <dbReference type="NCBI Taxonomy" id="634503"/>
    <lineage>
        <taxon>Bacteria</taxon>
        <taxon>Pseudomonadati</taxon>
        <taxon>Pseudomonadota</taxon>
        <taxon>Gammaproteobacteria</taxon>
        <taxon>Enterobacterales</taxon>
        <taxon>Hafniaceae</taxon>
        <taxon>Edwardsiella</taxon>
    </lineage>
</organism>
<gene>
    <name evidence="2" type="ordered locus">NT01EI_0968</name>
</gene>
<dbReference type="PANTHER" id="PTHR34631">
    <property type="match status" value="1"/>
</dbReference>
<dbReference type="Proteomes" id="UP000001485">
    <property type="component" value="Chromosome"/>
</dbReference>
<reference evidence="3" key="1">
    <citation type="submission" date="2009-03" db="EMBL/GenBank/DDBJ databases">
        <title>Complete genome sequence of Edwardsiella ictaluri 93-146.</title>
        <authorList>
            <person name="Williams M.L."/>
            <person name="Gillaspy A.F."/>
            <person name="Dyer D.W."/>
            <person name="Thune R.L."/>
            <person name="Waldbieser G.C."/>
            <person name="Schuster S.C."/>
            <person name="Gipson J."/>
            <person name="Zaitshik J."/>
            <person name="Landry C."/>
            <person name="Lawrence M.L."/>
        </authorList>
    </citation>
    <scope>NUCLEOTIDE SEQUENCE [LARGE SCALE GENOMIC DNA]</scope>
    <source>
        <strain evidence="3">93-146</strain>
    </source>
</reference>
<dbReference type="PANTHER" id="PTHR34631:SF3">
    <property type="entry name" value="ISSOD12 TRANSPOSASE TNPA_ISSOD12"/>
    <property type="match status" value="1"/>
</dbReference>
<sequence>MMDSGRLKVFAEAEWRVKKHGKERCRIWRKRHLAADTDRIACAGSPQNKITDAEALPGGTRQTHRKISATAADGAYDTRLCQDKLRRKKISAPISPATVPLRISG</sequence>
<protein>
    <recommendedName>
        <fullName evidence="1">Transposase IS4-like domain-containing protein</fullName>
    </recommendedName>
</protein>
<name>C5BBE6_EDWI9</name>
<dbReference type="STRING" id="67780.B6E78_15320"/>